<dbReference type="Gene3D" id="1.20.120.160">
    <property type="entry name" value="HPT domain"/>
    <property type="match status" value="1"/>
</dbReference>
<dbReference type="InterPro" id="IPR036641">
    <property type="entry name" value="HPT_dom_sf"/>
</dbReference>
<dbReference type="Pfam" id="PF01627">
    <property type="entry name" value="Hpt"/>
    <property type="match status" value="1"/>
</dbReference>
<evidence type="ECO:0000256" key="1">
    <source>
        <dbReference type="PROSITE-ProRule" id="PRU00110"/>
    </source>
</evidence>
<comment type="caution">
    <text evidence="3">The sequence shown here is derived from an EMBL/GenBank/DDBJ whole genome shotgun (WGS) entry which is preliminary data.</text>
</comment>
<accession>A0ABN0NYM4</accession>
<organism evidence="3 4">
    <name type="scientific">Treponema lecithinolyticum ATCC 700332</name>
    <dbReference type="NCBI Taxonomy" id="1321815"/>
    <lineage>
        <taxon>Bacteria</taxon>
        <taxon>Pseudomonadati</taxon>
        <taxon>Spirochaetota</taxon>
        <taxon>Spirochaetia</taxon>
        <taxon>Spirochaetales</taxon>
        <taxon>Treponemataceae</taxon>
        <taxon>Treponema</taxon>
    </lineage>
</organism>
<protein>
    <submittedName>
        <fullName evidence="3">Hpt domain protein</fullName>
    </submittedName>
</protein>
<feature type="domain" description="HPt" evidence="2">
    <location>
        <begin position="19"/>
        <end position="116"/>
    </location>
</feature>
<dbReference type="PROSITE" id="PS50894">
    <property type="entry name" value="HPT"/>
    <property type="match status" value="1"/>
</dbReference>
<proteinExistence type="predicted"/>
<gene>
    <name evidence="3" type="ORF">HMPREF9193_01122</name>
</gene>
<sequence length="116" mass="12873">MEENISIEFSQALAGLDGDKDLYKTLLDCWFEEKQFDKTVLEKLIAKDGKISAASYVHRMKGAAGALGAQALFKAAQELENILKEKTQGDIAKACEQMDMLYRKTNAALNAIRTNL</sequence>
<reference evidence="3 4" key="1">
    <citation type="submission" date="2013-08" db="EMBL/GenBank/DDBJ databases">
        <authorList>
            <person name="Weinstock G."/>
            <person name="Sodergren E."/>
            <person name="Wylie T."/>
            <person name="Fulton L."/>
            <person name="Fulton R."/>
            <person name="Fronick C."/>
            <person name="O'Laughlin M."/>
            <person name="Godfrey J."/>
            <person name="Miner T."/>
            <person name="Herter B."/>
            <person name="Appelbaum E."/>
            <person name="Cordes M."/>
            <person name="Lek S."/>
            <person name="Wollam A."/>
            <person name="Pepin K.H."/>
            <person name="Palsikar V.B."/>
            <person name="Mitreva M."/>
            <person name="Wilson R.K."/>
        </authorList>
    </citation>
    <scope>NUCLEOTIDE SEQUENCE [LARGE SCALE GENOMIC DNA]</scope>
    <source>
        <strain evidence="3 4">ATCC 700332</strain>
    </source>
</reference>
<dbReference type="RefSeq" id="WP_021687333.1">
    <property type="nucleotide sequence ID" value="NZ_KI260566.1"/>
</dbReference>
<dbReference type="SUPFAM" id="SSF47226">
    <property type="entry name" value="Histidine-containing phosphotransfer domain, HPT domain"/>
    <property type="match status" value="1"/>
</dbReference>
<evidence type="ECO:0000313" key="3">
    <source>
        <dbReference type="EMBL" id="ERJ93122.1"/>
    </source>
</evidence>
<dbReference type="InterPro" id="IPR008207">
    <property type="entry name" value="Sig_transdc_His_kin_Hpt_dom"/>
</dbReference>
<keyword evidence="4" id="KW-1185">Reference proteome</keyword>
<dbReference type="Proteomes" id="UP000016649">
    <property type="component" value="Unassembled WGS sequence"/>
</dbReference>
<name>A0ABN0NYM4_TRELE</name>
<keyword evidence="1" id="KW-0597">Phosphoprotein</keyword>
<evidence type="ECO:0000313" key="4">
    <source>
        <dbReference type="Proteomes" id="UP000016649"/>
    </source>
</evidence>
<dbReference type="EMBL" id="AWVH01000030">
    <property type="protein sequence ID" value="ERJ93122.1"/>
    <property type="molecule type" value="Genomic_DNA"/>
</dbReference>
<evidence type="ECO:0000259" key="2">
    <source>
        <dbReference type="PROSITE" id="PS50894"/>
    </source>
</evidence>
<feature type="modified residue" description="Phosphohistidine" evidence="1">
    <location>
        <position position="58"/>
    </location>
</feature>